<evidence type="ECO:0000256" key="5">
    <source>
        <dbReference type="ARBA" id="ARBA00022679"/>
    </source>
</evidence>
<organism evidence="14 15">
    <name type="scientific">Candidatus Competibacter denitrificans Run_A_D11</name>
    <dbReference type="NCBI Taxonomy" id="1400863"/>
    <lineage>
        <taxon>Bacteria</taxon>
        <taxon>Pseudomonadati</taxon>
        <taxon>Pseudomonadota</taxon>
        <taxon>Gammaproteobacteria</taxon>
        <taxon>Candidatus Competibacteraceae</taxon>
        <taxon>Candidatus Competibacter</taxon>
    </lineage>
</organism>
<feature type="domain" description="7,8-dihydro-6-hydroxymethylpterin-pyrophosphokinase" evidence="13">
    <location>
        <begin position="91"/>
        <end position="102"/>
    </location>
</feature>
<dbReference type="InterPro" id="IPR000550">
    <property type="entry name" value="Hppk"/>
</dbReference>
<evidence type="ECO:0000313" key="15">
    <source>
        <dbReference type="Proteomes" id="UP000035760"/>
    </source>
</evidence>
<evidence type="ECO:0000256" key="1">
    <source>
        <dbReference type="ARBA" id="ARBA00005051"/>
    </source>
</evidence>
<comment type="function">
    <text evidence="10">Catalyzes the transfer of pyrophosphate from adenosine triphosphate (ATP) to 6-hydroxymethyl-7,8-dihydropterin, an enzymatic step in folate biosynthesis pathway.</text>
</comment>
<protein>
    <recommendedName>
        <fullName evidence="4">2-amino-4-hydroxy-6-hydroxymethyldihydropteridine pyrophosphokinase</fullName>
        <ecNumber evidence="3">2.7.6.3</ecNumber>
    </recommendedName>
    <alternativeName>
        <fullName evidence="11">6-hydroxymethyl-7,8-dihydropterin pyrophosphokinase</fullName>
    </alternativeName>
    <alternativeName>
        <fullName evidence="12">7,8-dihydro-6-hydroxymethylpterin-pyrophosphokinase</fullName>
    </alternativeName>
</protein>
<dbReference type="AlphaFoldDB" id="W6M3Y9"/>
<dbReference type="GO" id="GO:0046656">
    <property type="term" value="P:folic acid biosynthetic process"/>
    <property type="evidence" value="ECO:0007669"/>
    <property type="project" value="UniProtKB-KW"/>
</dbReference>
<dbReference type="PROSITE" id="PS00794">
    <property type="entry name" value="HPPK"/>
    <property type="match status" value="1"/>
</dbReference>
<dbReference type="Pfam" id="PF01288">
    <property type="entry name" value="HPPK"/>
    <property type="match status" value="1"/>
</dbReference>
<evidence type="ECO:0000259" key="13">
    <source>
        <dbReference type="PROSITE" id="PS00794"/>
    </source>
</evidence>
<reference evidence="14" key="2">
    <citation type="submission" date="2014-03" db="EMBL/GenBank/DDBJ databases">
        <title>Candidatus Competibacter-lineage genomes retrieved from metagenomes reveal functional metabolic diversity.</title>
        <authorList>
            <person name="McIlroy S.J."/>
            <person name="Albertsen M."/>
            <person name="Andresen E.K."/>
            <person name="Saunders A.M."/>
            <person name="Kristiansen R."/>
            <person name="Stokholm-Bjerregaard M."/>
            <person name="Nielsen K.L."/>
            <person name="Nielsen P.H."/>
        </authorList>
    </citation>
    <scope>NUCLEOTIDE SEQUENCE</scope>
    <source>
        <strain evidence="14">Run_A_D11</strain>
    </source>
</reference>
<accession>W6M3Y9</accession>
<keyword evidence="5 14" id="KW-0808">Transferase</keyword>
<comment type="similarity">
    <text evidence="2">Belongs to the HPPK family.</text>
</comment>
<dbReference type="Gene3D" id="3.30.70.560">
    <property type="entry name" value="7,8-Dihydro-6-hydroxymethylpterin-pyrophosphokinase HPPK"/>
    <property type="match status" value="1"/>
</dbReference>
<proteinExistence type="inferred from homology"/>
<name>W6M3Y9_9GAMM</name>
<reference evidence="14" key="1">
    <citation type="submission" date="2013-07" db="EMBL/GenBank/DDBJ databases">
        <authorList>
            <person name="McIlroy S."/>
        </authorList>
    </citation>
    <scope>NUCLEOTIDE SEQUENCE [LARGE SCALE GENOMIC DNA]</scope>
    <source>
        <strain evidence="14">Run_A_D11</strain>
    </source>
</reference>
<evidence type="ECO:0000256" key="12">
    <source>
        <dbReference type="ARBA" id="ARBA00033413"/>
    </source>
</evidence>
<dbReference type="OrthoDB" id="9808041at2"/>
<dbReference type="GO" id="GO:0016301">
    <property type="term" value="F:kinase activity"/>
    <property type="evidence" value="ECO:0007669"/>
    <property type="project" value="UniProtKB-KW"/>
</dbReference>
<comment type="caution">
    <text evidence="14">The sequence shown here is derived from an EMBL/GenBank/DDBJ whole genome shotgun (WGS) entry which is preliminary data.</text>
</comment>
<evidence type="ECO:0000256" key="10">
    <source>
        <dbReference type="ARBA" id="ARBA00029409"/>
    </source>
</evidence>
<dbReference type="InterPro" id="IPR035907">
    <property type="entry name" value="Hppk_sf"/>
</dbReference>
<evidence type="ECO:0000256" key="11">
    <source>
        <dbReference type="ARBA" id="ARBA00029766"/>
    </source>
</evidence>
<dbReference type="EMBL" id="CBTJ020000020">
    <property type="protein sequence ID" value="CDI01229.1"/>
    <property type="molecule type" value="Genomic_DNA"/>
</dbReference>
<evidence type="ECO:0000256" key="6">
    <source>
        <dbReference type="ARBA" id="ARBA00022741"/>
    </source>
</evidence>
<dbReference type="NCBIfam" id="TIGR01498">
    <property type="entry name" value="folK"/>
    <property type="match status" value="1"/>
</dbReference>
<dbReference type="SUPFAM" id="SSF55083">
    <property type="entry name" value="6-hydroxymethyl-7,8-dihydropterin pyrophosphokinase, HPPK"/>
    <property type="match status" value="1"/>
</dbReference>
<dbReference type="CDD" id="cd00483">
    <property type="entry name" value="HPPK"/>
    <property type="match status" value="1"/>
</dbReference>
<keyword evidence="9" id="KW-0289">Folate biosynthesis</keyword>
<evidence type="ECO:0000256" key="4">
    <source>
        <dbReference type="ARBA" id="ARBA00016218"/>
    </source>
</evidence>
<dbReference type="PANTHER" id="PTHR43071:SF1">
    <property type="entry name" value="2-AMINO-4-HYDROXY-6-HYDROXYMETHYLDIHYDROPTERIDINE PYROPHOSPHOKINASE"/>
    <property type="match status" value="1"/>
</dbReference>
<evidence type="ECO:0000256" key="3">
    <source>
        <dbReference type="ARBA" id="ARBA00013253"/>
    </source>
</evidence>
<keyword evidence="7" id="KW-0418">Kinase</keyword>
<sequence>MQPARAYIGIGSNLGDPIYQVRQAFSRLGDMLSSCCVARSALYRSAPVGGPPDQPDYINAVAALDTGLTPGQLLAVLQAFELAQGRCRTVRWGPRTLDLDLLLYDQLVTDEPRLTLPHPRLHERAFVLYPLYDIAPDLIIPGQGSLRELRANCPQHGLIRLDSDD</sequence>
<dbReference type="Proteomes" id="UP000035760">
    <property type="component" value="Unassembled WGS sequence"/>
</dbReference>
<dbReference type="GO" id="GO:0005524">
    <property type="term" value="F:ATP binding"/>
    <property type="evidence" value="ECO:0007669"/>
    <property type="project" value="UniProtKB-KW"/>
</dbReference>
<dbReference type="STRING" id="1400863.BN873_150017"/>
<comment type="pathway">
    <text evidence="1">Cofactor biosynthesis; tetrahydrofolate biosynthesis; 2-amino-4-hydroxy-6-hydroxymethyl-7,8-dihydropteridine diphosphate from 7,8-dihydroneopterin triphosphate: step 4/4.</text>
</comment>
<keyword evidence="8" id="KW-0067">ATP-binding</keyword>
<dbReference type="PANTHER" id="PTHR43071">
    <property type="entry name" value="2-AMINO-4-HYDROXY-6-HYDROXYMETHYLDIHYDROPTERIDINE PYROPHOSPHOKINASE"/>
    <property type="match status" value="1"/>
</dbReference>
<gene>
    <name evidence="14" type="primary">folK</name>
    <name evidence="14" type="ORF">BN873_150017</name>
</gene>
<dbReference type="RefSeq" id="WP_048670351.1">
    <property type="nucleotide sequence ID" value="NZ_CBTJ020000020.1"/>
</dbReference>
<dbReference type="UniPathway" id="UPA00077">
    <property type="reaction ID" value="UER00155"/>
</dbReference>
<evidence type="ECO:0000256" key="2">
    <source>
        <dbReference type="ARBA" id="ARBA00005810"/>
    </source>
</evidence>
<dbReference type="GO" id="GO:0003848">
    <property type="term" value="F:2-amino-4-hydroxy-6-hydroxymethyldihydropteridine diphosphokinase activity"/>
    <property type="evidence" value="ECO:0007669"/>
    <property type="project" value="UniProtKB-EC"/>
</dbReference>
<evidence type="ECO:0000313" key="14">
    <source>
        <dbReference type="EMBL" id="CDI01229.1"/>
    </source>
</evidence>
<keyword evidence="6" id="KW-0547">Nucleotide-binding</keyword>
<evidence type="ECO:0000256" key="8">
    <source>
        <dbReference type="ARBA" id="ARBA00022840"/>
    </source>
</evidence>
<evidence type="ECO:0000256" key="7">
    <source>
        <dbReference type="ARBA" id="ARBA00022777"/>
    </source>
</evidence>
<evidence type="ECO:0000256" key="9">
    <source>
        <dbReference type="ARBA" id="ARBA00022909"/>
    </source>
</evidence>
<keyword evidence="15" id="KW-1185">Reference proteome</keyword>
<dbReference type="EC" id="2.7.6.3" evidence="3"/>
<dbReference type="GO" id="GO:0046654">
    <property type="term" value="P:tetrahydrofolate biosynthetic process"/>
    <property type="evidence" value="ECO:0007669"/>
    <property type="project" value="UniProtKB-UniPathway"/>
</dbReference>